<protein>
    <submittedName>
        <fullName evidence="1">Uncharacterized protein</fullName>
    </submittedName>
</protein>
<name>A0A4Y7LAZ0_PAPSO</name>
<reference evidence="1 2" key="1">
    <citation type="journal article" date="2018" name="Science">
        <title>The opium poppy genome and morphinan production.</title>
        <authorList>
            <person name="Guo L."/>
            <person name="Winzer T."/>
            <person name="Yang X."/>
            <person name="Li Y."/>
            <person name="Ning Z."/>
            <person name="He Z."/>
            <person name="Teodor R."/>
            <person name="Lu Y."/>
            <person name="Bowser T.A."/>
            <person name="Graham I.A."/>
            <person name="Ye K."/>
        </authorList>
    </citation>
    <scope>NUCLEOTIDE SEQUENCE [LARGE SCALE GENOMIC DNA]</scope>
    <source>
        <strain evidence="2">cv. HN1</strain>
        <tissue evidence="1">Leaves</tissue>
    </source>
</reference>
<sequence length="254" mass="28494">MDLSGESIQFGTVHSFYVCGHRLDMASDSLPLVAAPRSQTLAADQKKDIAWEWAESNDPSRKKHSNLVGEVRGCPNATKDIIAKIREVEIIKKKQKVHMDQIDLMYATADFNGETGDDEDIEVEEVEADVVVPSKRKYKGASNVRGPIEEFMKTDYSEVQQTTLERQSVTKMKLKDKAWDSISAWMTENAIPFNTVRSPSFQVMLHSIGEYGKEEDNWLDPENLSYLIHQADEFIGAQANHAMGVSSGPVTRGR</sequence>
<dbReference type="EMBL" id="CM010724">
    <property type="protein sequence ID" value="RZC81355.1"/>
    <property type="molecule type" value="Genomic_DNA"/>
</dbReference>
<accession>A0A4Y7LAZ0</accession>
<dbReference type="Proteomes" id="UP000316621">
    <property type="component" value="Chromosome 10"/>
</dbReference>
<proteinExistence type="predicted"/>
<dbReference type="Gramene" id="RZC81355">
    <property type="protein sequence ID" value="RZC81355"/>
    <property type="gene ID" value="C5167_043921"/>
</dbReference>
<dbReference type="AlphaFoldDB" id="A0A4Y7LAZ0"/>
<organism evidence="1 2">
    <name type="scientific">Papaver somniferum</name>
    <name type="common">Opium poppy</name>
    <dbReference type="NCBI Taxonomy" id="3469"/>
    <lineage>
        <taxon>Eukaryota</taxon>
        <taxon>Viridiplantae</taxon>
        <taxon>Streptophyta</taxon>
        <taxon>Embryophyta</taxon>
        <taxon>Tracheophyta</taxon>
        <taxon>Spermatophyta</taxon>
        <taxon>Magnoliopsida</taxon>
        <taxon>Ranunculales</taxon>
        <taxon>Papaveraceae</taxon>
        <taxon>Papaveroideae</taxon>
        <taxon>Papaver</taxon>
    </lineage>
</organism>
<keyword evidence="2" id="KW-1185">Reference proteome</keyword>
<evidence type="ECO:0000313" key="2">
    <source>
        <dbReference type="Proteomes" id="UP000316621"/>
    </source>
</evidence>
<evidence type="ECO:0000313" key="1">
    <source>
        <dbReference type="EMBL" id="RZC81355.1"/>
    </source>
</evidence>
<gene>
    <name evidence="1" type="ORF">C5167_043921</name>
</gene>